<dbReference type="SUPFAM" id="SSF50685">
    <property type="entry name" value="Barwin-like endoglucanases"/>
    <property type="match status" value="1"/>
</dbReference>
<name>A0A0A0KGH1_CUCSA</name>
<evidence type="ECO:0000256" key="2">
    <source>
        <dbReference type="ARBA" id="ARBA00005592"/>
    </source>
</evidence>
<organism evidence="6 7">
    <name type="scientific">Cucumis sativus</name>
    <name type="common">Cucumber</name>
    <dbReference type="NCBI Taxonomy" id="3659"/>
    <lineage>
        <taxon>Eukaryota</taxon>
        <taxon>Viridiplantae</taxon>
        <taxon>Streptophyta</taxon>
        <taxon>Embryophyta</taxon>
        <taxon>Tracheophyta</taxon>
        <taxon>Spermatophyta</taxon>
        <taxon>Magnoliopsida</taxon>
        <taxon>eudicotyledons</taxon>
        <taxon>Gunneridae</taxon>
        <taxon>Pentapetalae</taxon>
        <taxon>rosids</taxon>
        <taxon>fabids</taxon>
        <taxon>Cucurbitales</taxon>
        <taxon>Cucurbitaceae</taxon>
        <taxon>Benincaseae</taxon>
        <taxon>Cucumis</taxon>
    </lineage>
</organism>
<sequence>MAKLGWLIVSFSVFVLVTNLGEAISSCNGPCKTLNDCDGQLICIKGKCNDDPDVGSHVCSNGGGGGGSSPPSDSSCQPFGHKICNGRSHPQYKCSPRVTSSTRATLTNNDFSEGGDGGAPSECDNKFHSNSELIVALSTGWYNGGSRCGKKIKITTSNGKSVLAKVVDECDSINGCDAEHAGQPPCRNNIVDASNAVWKALGLNTDIGTVPVTWSDA</sequence>
<evidence type="ECO:0008006" key="8">
    <source>
        <dbReference type="Google" id="ProtNLM"/>
    </source>
</evidence>
<protein>
    <recommendedName>
        <fullName evidence="8">Kiwellin</fullName>
    </recommendedName>
</protein>
<keyword evidence="4 5" id="KW-0732">Signal</keyword>
<dbReference type="InterPro" id="IPR036908">
    <property type="entry name" value="RlpA-like_sf"/>
</dbReference>
<dbReference type="GO" id="GO:0005576">
    <property type="term" value="C:extracellular region"/>
    <property type="evidence" value="ECO:0007669"/>
    <property type="project" value="UniProtKB-SubCell"/>
</dbReference>
<dbReference type="OMA" id="SVNGCDR"/>
<evidence type="ECO:0000256" key="5">
    <source>
        <dbReference type="SAM" id="SignalP"/>
    </source>
</evidence>
<reference evidence="6 7" key="3">
    <citation type="journal article" date="2010" name="BMC Genomics">
        <title>Transcriptome sequencing and comparative analysis of cucumber flowers with different sex types.</title>
        <authorList>
            <person name="Guo S."/>
            <person name="Zheng Y."/>
            <person name="Joung J.G."/>
            <person name="Liu S."/>
            <person name="Zhang Z."/>
            <person name="Crasta O.R."/>
            <person name="Sobral B.W."/>
            <person name="Xu Y."/>
            <person name="Huang S."/>
            <person name="Fei Z."/>
        </authorList>
    </citation>
    <scope>NUCLEOTIDE SEQUENCE [LARGE SCALE GENOMIC DNA]</scope>
    <source>
        <strain evidence="7">cv. 9930</strain>
    </source>
</reference>
<dbReference type="OrthoDB" id="406505at2759"/>
<dbReference type="KEGG" id="csv:101211521"/>
<accession>A0A0A0KGH1</accession>
<dbReference type="Pfam" id="PF24300">
    <property type="entry name" value="KWL1"/>
    <property type="match status" value="1"/>
</dbReference>
<reference evidence="6 7" key="4">
    <citation type="journal article" date="2011" name="BMC Genomics">
        <title>RNA-Seq improves annotation of protein-coding genes in the cucumber genome.</title>
        <authorList>
            <person name="Li Z."/>
            <person name="Zhang Z."/>
            <person name="Yan P."/>
            <person name="Huang S."/>
            <person name="Fei Z."/>
            <person name="Lin K."/>
        </authorList>
    </citation>
    <scope>NUCLEOTIDE SEQUENCE [LARGE SCALE GENOMIC DNA]</scope>
    <source>
        <strain evidence="7">cv. 9930</strain>
    </source>
</reference>
<dbReference type="AlphaFoldDB" id="A0A0A0KGH1"/>
<feature type="signal peptide" evidence="5">
    <location>
        <begin position="1"/>
        <end position="23"/>
    </location>
</feature>
<dbReference type="InterPro" id="IPR039271">
    <property type="entry name" value="Kiwellin-like"/>
</dbReference>
<evidence type="ECO:0000313" key="6">
    <source>
        <dbReference type="EMBL" id="KGN46856.1"/>
    </source>
</evidence>
<reference evidence="6 7" key="2">
    <citation type="journal article" date="2009" name="PLoS ONE">
        <title>An integrated genetic and cytogenetic map of the cucumber genome.</title>
        <authorList>
            <person name="Ren Y."/>
            <person name="Zhang Z."/>
            <person name="Liu J."/>
            <person name="Staub J.E."/>
            <person name="Han Y."/>
            <person name="Cheng Z."/>
            <person name="Li X."/>
            <person name="Lu J."/>
            <person name="Miao H."/>
            <person name="Kang H."/>
            <person name="Xie B."/>
            <person name="Gu X."/>
            <person name="Wang X."/>
            <person name="Du Y."/>
            <person name="Jin W."/>
            <person name="Huang S."/>
        </authorList>
    </citation>
    <scope>NUCLEOTIDE SEQUENCE [LARGE SCALE GENOMIC DNA]</scope>
    <source>
        <strain evidence="7">cv. 9930</strain>
    </source>
</reference>
<dbReference type="STRING" id="3659.A0A0A0KGH1"/>
<feature type="chain" id="PRO_5001972158" description="Kiwellin" evidence="5">
    <location>
        <begin position="24"/>
        <end position="217"/>
    </location>
</feature>
<evidence type="ECO:0000256" key="3">
    <source>
        <dbReference type="ARBA" id="ARBA00022525"/>
    </source>
</evidence>
<keyword evidence="7" id="KW-1185">Reference proteome</keyword>
<dbReference type="PANTHER" id="PTHR33191">
    <property type="entry name" value="RIPENING-RELATED PROTEIN 2-RELATED"/>
    <property type="match status" value="1"/>
</dbReference>
<evidence type="ECO:0000256" key="1">
    <source>
        <dbReference type="ARBA" id="ARBA00004613"/>
    </source>
</evidence>
<dbReference type="CDD" id="cd22270">
    <property type="entry name" value="DPBB_kiwellin-like"/>
    <property type="match status" value="1"/>
</dbReference>
<evidence type="ECO:0000313" key="7">
    <source>
        <dbReference type="Proteomes" id="UP000029981"/>
    </source>
</evidence>
<comment type="subcellular location">
    <subcellularLocation>
        <location evidence="1">Secreted</location>
    </subcellularLocation>
</comment>
<reference evidence="6 7" key="1">
    <citation type="journal article" date="2009" name="Nat. Genet.">
        <title>The genome of the cucumber, Cucumis sativus L.</title>
        <authorList>
            <person name="Huang S."/>
            <person name="Li R."/>
            <person name="Zhang Z."/>
            <person name="Li L."/>
            <person name="Gu X."/>
            <person name="Fan W."/>
            <person name="Lucas W.J."/>
            <person name="Wang X."/>
            <person name="Xie B."/>
            <person name="Ni P."/>
            <person name="Ren Y."/>
            <person name="Zhu H."/>
            <person name="Li J."/>
            <person name="Lin K."/>
            <person name="Jin W."/>
            <person name="Fei Z."/>
            <person name="Li G."/>
            <person name="Staub J."/>
            <person name="Kilian A."/>
            <person name="van der Vossen E.A."/>
            <person name="Wu Y."/>
            <person name="Guo J."/>
            <person name="He J."/>
            <person name="Jia Z."/>
            <person name="Ren Y."/>
            <person name="Tian G."/>
            <person name="Lu Y."/>
            <person name="Ruan J."/>
            <person name="Qian W."/>
            <person name="Wang M."/>
            <person name="Huang Q."/>
            <person name="Li B."/>
            <person name="Xuan Z."/>
            <person name="Cao J."/>
            <person name="Asan"/>
            <person name="Wu Z."/>
            <person name="Zhang J."/>
            <person name="Cai Q."/>
            <person name="Bai Y."/>
            <person name="Zhao B."/>
            <person name="Han Y."/>
            <person name="Li Y."/>
            <person name="Li X."/>
            <person name="Wang S."/>
            <person name="Shi Q."/>
            <person name="Liu S."/>
            <person name="Cho W.K."/>
            <person name="Kim J.Y."/>
            <person name="Xu Y."/>
            <person name="Heller-Uszynska K."/>
            <person name="Miao H."/>
            <person name="Cheng Z."/>
            <person name="Zhang S."/>
            <person name="Wu J."/>
            <person name="Yang Y."/>
            <person name="Kang H."/>
            <person name="Li M."/>
            <person name="Liang H."/>
            <person name="Ren X."/>
            <person name="Shi Z."/>
            <person name="Wen M."/>
            <person name="Jian M."/>
            <person name="Yang H."/>
            <person name="Zhang G."/>
            <person name="Yang Z."/>
            <person name="Chen R."/>
            <person name="Liu S."/>
            <person name="Li J."/>
            <person name="Ma L."/>
            <person name="Liu H."/>
            <person name="Zhou Y."/>
            <person name="Zhao J."/>
            <person name="Fang X."/>
            <person name="Li G."/>
            <person name="Fang L."/>
            <person name="Li Y."/>
            <person name="Liu D."/>
            <person name="Zheng H."/>
            <person name="Zhang Y."/>
            <person name="Qin N."/>
            <person name="Li Z."/>
            <person name="Yang G."/>
            <person name="Yang S."/>
            <person name="Bolund L."/>
            <person name="Kristiansen K."/>
            <person name="Zheng H."/>
            <person name="Li S."/>
            <person name="Zhang X."/>
            <person name="Yang H."/>
            <person name="Wang J."/>
            <person name="Sun R."/>
            <person name="Zhang B."/>
            <person name="Jiang S."/>
            <person name="Wang J."/>
            <person name="Du Y."/>
            <person name="Li S."/>
        </authorList>
    </citation>
    <scope>NUCLEOTIDE SEQUENCE [LARGE SCALE GENOMIC DNA]</scope>
    <source>
        <strain evidence="7">cv. 9930</strain>
    </source>
</reference>
<keyword evidence="3" id="KW-0964">Secreted</keyword>
<dbReference type="Proteomes" id="UP000029981">
    <property type="component" value="Chromosome 6"/>
</dbReference>
<dbReference type="EMBL" id="CM002927">
    <property type="protein sequence ID" value="KGN46856.1"/>
    <property type="molecule type" value="Genomic_DNA"/>
</dbReference>
<evidence type="ECO:0000256" key="4">
    <source>
        <dbReference type="ARBA" id="ARBA00022729"/>
    </source>
</evidence>
<dbReference type="Gramene" id="KGN46856">
    <property type="protein sequence ID" value="KGN46856"/>
    <property type="gene ID" value="Csa_6G147495"/>
</dbReference>
<dbReference type="PANTHER" id="PTHR33191:SF9">
    <property type="entry name" value="RIPENING-RELATED PROTEIN 2-RELATED"/>
    <property type="match status" value="1"/>
</dbReference>
<comment type="similarity">
    <text evidence="2">Belongs to the kiwellin family.</text>
</comment>
<proteinExistence type="inferred from homology"/>
<gene>
    <name evidence="6" type="ORF">Csa_6G147495</name>
</gene>
<dbReference type="Gene3D" id="2.40.40.10">
    <property type="entry name" value="RlpA-like domain"/>
    <property type="match status" value="1"/>
</dbReference>